<gene>
    <name evidence="8" type="ORF">A2527_06700</name>
</gene>
<evidence type="ECO:0000256" key="3">
    <source>
        <dbReference type="ARBA" id="ARBA00022723"/>
    </source>
</evidence>
<evidence type="ECO:0000259" key="6">
    <source>
        <dbReference type="Pfam" id="PF04055"/>
    </source>
</evidence>
<dbReference type="NCBIfam" id="TIGR04167">
    <property type="entry name" value="rSAM_SeCys"/>
    <property type="match status" value="1"/>
</dbReference>
<dbReference type="SFLD" id="SFLDS00029">
    <property type="entry name" value="Radical_SAM"/>
    <property type="match status" value="1"/>
</dbReference>
<sequence>MNQTLPPSRFAERLKTEGLDLNRVSPDWLQINLGRLCNQACHHCHLEAGPKRTEVMQQTTMVRLLEVLDHSPSIKKIDLTGGAPELNPDFRFLIKSLKSRGLQVISRCNLTILLEPGQQDTAQFYADQGVDLVCSLPCYGSKNVNHQRGLGVFEKSIAALRLLNQLGYGQGKLKLDLVYNPDGPSLPPDQKKLEEDYKNRLMADFGIVFDQLLTITNMPIKRFLDQLDKAGAAAQYVELLTQSFNPLAAAQVMCLKLISVDWQGRLFDCDFNQALDLPTKAGDLWLINHFGQTEGKIRFGEHCYGCTAGTGSSCGGALG</sequence>
<evidence type="ECO:0000313" key="8">
    <source>
        <dbReference type="EMBL" id="OGG95514.1"/>
    </source>
</evidence>
<dbReference type="InterPro" id="IPR013785">
    <property type="entry name" value="Aldolase_TIM"/>
</dbReference>
<dbReference type="PANTHER" id="PTHR43728">
    <property type="entry name" value="SLR0304 PROTEIN"/>
    <property type="match status" value="1"/>
</dbReference>
<reference evidence="8 9" key="1">
    <citation type="journal article" date="2016" name="Nat. Commun.">
        <title>Thousands of microbial genomes shed light on interconnected biogeochemical processes in an aquifer system.</title>
        <authorList>
            <person name="Anantharaman K."/>
            <person name="Brown C.T."/>
            <person name="Hug L.A."/>
            <person name="Sharon I."/>
            <person name="Castelle C.J."/>
            <person name="Probst A.J."/>
            <person name="Thomas B.C."/>
            <person name="Singh A."/>
            <person name="Wilkins M.J."/>
            <person name="Karaoz U."/>
            <person name="Brodie E.L."/>
            <person name="Williams K.H."/>
            <person name="Hubbard S.S."/>
            <person name="Banfield J.F."/>
        </authorList>
    </citation>
    <scope>NUCLEOTIDE SEQUENCE [LARGE SCALE GENOMIC DNA]</scope>
</reference>
<dbReference type="AlphaFoldDB" id="A0A1F6GBN9"/>
<dbReference type="Proteomes" id="UP000178449">
    <property type="component" value="Unassembled WGS sequence"/>
</dbReference>
<accession>A0A1F6GBN9</accession>
<dbReference type="GO" id="GO:0051536">
    <property type="term" value="F:iron-sulfur cluster binding"/>
    <property type="evidence" value="ECO:0007669"/>
    <property type="project" value="UniProtKB-KW"/>
</dbReference>
<dbReference type="InterPro" id="IPR058240">
    <property type="entry name" value="rSAM_sf"/>
</dbReference>
<dbReference type="GO" id="GO:0046872">
    <property type="term" value="F:metal ion binding"/>
    <property type="evidence" value="ECO:0007669"/>
    <property type="project" value="UniProtKB-KW"/>
</dbReference>
<evidence type="ECO:0000256" key="2">
    <source>
        <dbReference type="ARBA" id="ARBA00022691"/>
    </source>
</evidence>
<dbReference type="STRING" id="1817772.A2527_06700"/>
<dbReference type="GO" id="GO:0003824">
    <property type="term" value="F:catalytic activity"/>
    <property type="evidence" value="ECO:0007669"/>
    <property type="project" value="InterPro"/>
</dbReference>
<dbReference type="PANTHER" id="PTHR43728:SF1">
    <property type="entry name" value="FE-S OXIDOREDUCTASE"/>
    <property type="match status" value="1"/>
</dbReference>
<feature type="domain" description="Arsenosugar biosynthesis radical SAM protein ArsS-like C-terminal" evidence="7">
    <location>
        <begin position="186"/>
        <end position="317"/>
    </location>
</feature>
<keyword evidence="4" id="KW-0408">Iron</keyword>
<dbReference type="Pfam" id="PF04055">
    <property type="entry name" value="Radical_SAM"/>
    <property type="match status" value="1"/>
</dbReference>
<dbReference type="CDD" id="cd01335">
    <property type="entry name" value="Radical_SAM"/>
    <property type="match status" value="1"/>
</dbReference>
<comment type="cofactor">
    <cofactor evidence="1">
        <name>[4Fe-4S] cluster</name>
        <dbReference type="ChEBI" id="CHEBI:49883"/>
    </cofactor>
</comment>
<evidence type="ECO:0000256" key="4">
    <source>
        <dbReference type="ARBA" id="ARBA00023004"/>
    </source>
</evidence>
<comment type="caution">
    <text evidence="8">The sequence shown here is derived from an EMBL/GenBank/DDBJ whole genome shotgun (WGS) entry which is preliminary data.</text>
</comment>
<dbReference type="Pfam" id="PF12345">
    <property type="entry name" value="DUF3641"/>
    <property type="match status" value="1"/>
</dbReference>
<keyword evidence="2" id="KW-0949">S-adenosyl-L-methionine</keyword>
<organism evidence="8 9">
    <name type="scientific">Candidatus Lambdaproteobacteria bacterium RIFOXYD2_FULL_50_16</name>
    <dbReference type="NCBI Taxonomy" id="1817772"/>
    <lineage>
        <taxon>Bacteria</taxon>
        <taxon>Pseudomonadati</taxon>
        <taxon>Pseudomonadota</taxon>
        <taxon>Candidatus Lambdaproteobacteria</taxon>
    </lineage>
</organism>
<keyword evidence="5" id="KW-0411">Iron-sulfur</keyword>
<evidence type="ECO:0000259" key="7">
    <source>
        <dbReference type="Pfam" id="PF12345"/>
    </source>
</evidence>
<evidence type="ECO:0000256" key="1">
    <source>
        <dbReference type="ARBA" id="ARBA00001966"/>
    </source>
</evidence>
<dbReference type="SUPFAM" id="SSF102114">
    <property type="entry name" value="Radical SAM enzymes"/>
    <property type="match status" value="1"/>
</dbReference>
<dbReference type="InterPro" id="IPR007197">
    <property type="entry name" value="rSAM"/>
</dbReference>
<dbReference type="EMBL" id="MFNE01000021">
    <property type="protein sequence ID" value="OGG95514.1"/>
    <property type="molecule type" value="Genomic_DNA"/>
</dbReference>
<dbReference type="InterPro" id="IPR024521">
    <property type="entry name" value="ArsS-like_C"/>
</dbReference>
<name>A0A1F6GBN9_9PROT</name>
<feature type="domain" description="Radical SAM core" evidence="6">
    <location>
        <begin position="31"/>
        <end position="168"/>
    </location>
</feature>
<keyword evidence="3" id="KW-0479">Metal-binding</keyword>
<protein>
    <submittedName>
        <fullName evidence="8">Radical SAM protein</fullName>
    </submittedName>
</protein>
<evidence type="ECO:0000256" key="5">
    <source>
        <dbReference type="ARBA" id="ARBA00023014"/>
    </source>
</evidence>
<proteinExistence type="predicted"/>
<dbReference type="Gene3D" id="3.20.20.70">
    <property type="entry name" value="Aldolase class I"/>
    <property type="match status" value="1"/>
</dbReference>
<evidence type="ECO:0000313" key="9">
    <source>
        <dbReference type="Proteomes" id="UP000178449"/>
    </source>
</evidence>
<dbReference type="InterPro" id="IPR026351">
    <property type="entry name" value="rSAM_ArsS-like"/>
</dbReference>